<dbReference type="GO" id="GO:0003735">
    <property type="term" value="F:structural constituent of ribosome"/>
    <property type="evidence" value="ECO:0007669"/>
    <property type="project" value="InterPro"/>
</dbReference>
<keyword evidence="3" id="KW-0150">Chloroplast</keyword>
<keyword evidence="2 3" id="KW-0689">Ribosomal protein</keyword>
<name>A0A4D6C2G8_9CHLO</name>
<keyword evidence="2" id="KW-0687">Ribonucleoprotein</keyword>
<dbReference type="Gene3D" id="1.10.287.610">
    <property type="entry name" value="Helix hairpin bin"/>
    <property type="match status" value="1"/>
</dbReference>
<dbReference type="GO" id="GO:0009507">
    <property type="term" value="C:chloroplast"/>
    <property type="evidence" value="ECO:0007669"/>
    <property type="project" value="UniProtKB-SubCell"/>
</dbReference>
<organism evidence="3">
    <name type="scientific">Chloroparvula sp. RCC999</name>
    <dbReference type="NCBI Taxonomy" id="2565276"/>
    <lineage>
        <taxon>Eukaryota</taxon>
        <taxon>Viridiplantae</taxon>
        <taxon>Chlorophyta</taxon>
        <taxon>Chloropicophyceae</taxon>
        <taxon>Chloropicales</taxon>
        <taxon>Chloropicaceae</taxon>
        <taxon>Chloroparvula</taxon>
    </lineage>
</organism>
<dbReference type="PANTHER" id="PTHR12534:SF0">
    <property type="entry name" value="SMALL RIBOSOMAL SUBUNIT PROTEIN US2M"/>
    <property type="match status" value="1"/>
</dbReference>
<reference evidence="3" key="1">
    <citation type="journal article" date="2019" name="Genome Biol. Evol.">
        <title>Tracing the Evolution of the Plastome and Mitogenome in the Chloropicophyceae Uncovered Convergent tRNA Gene Losses and a Variant Plastid Genetic Code.</title>
        <authorList>
            <person name="Turmel M."/>
            <person name="Dos Santos A.L."/>
            <person name="Otis C."/>
            <person name="Sergerie R."/>
            <person name="Lemieux C."/>
        </authorList>
    </citation>
    <scope>NUCLEOTIDE SEQUENCE</scope>
</reference>
<dbReference type="SUPFAM" id="SSF52313">
    <property type="entry name" value="Ribosomal protein S2"/>
    <property type="match status" value="1"/>
</dbReference>
<dbReference type="HAMAP" id="MF_00291_B">
    <property type="entry name" value="Ribosomal_uS2_B"/>
    <property type="match status" value="1"/>
</dbReference>
<dbReference type="InterPro" id="IPR023591">
    <property type="entry name" value="Ribosomal_uS2_flav_dom_sf"/>
</dbReference>
<dbReference type="Pfam" id="PF00318">
    <property type="entry name" value="Ribosomal_S2"/>
    <property type="match status" value="1"/>
</dbReference>
<dbReference type="NCBIfam" id="TIGR01011">
    <property type="entry name" value="rpsB_bact"/>
    <property type="match status" value="1"/>
</dbReference>
<geneLocation type="chloroplast" evidence="3"/>
<dbReference type="Gene3D" id="3.40.50.10490">
    <property type="entry name" value="Glucose-6-phosphate isomerase like protein, domain 1"/>
    <property type="match status" value="1"/>
</dbReference>
<accession>A0A4D6C2G8</accession>
<dbReference type="InterPro" id="IPR005706">
    <property type="entry name" value="Ribosomal_uS2_bac/mit/plastid"/>
</dbReference>
<keyword evidence="3" id="KW-0934">Plastid</keyword>
<comment type="subcellular location">
    <subcellularLocation>
        <location evidence="2">Plastid</location>
        <location evidence="2">Chloroplast</location>
    </subcellularLocation>
</comment>
<dbReference type="PRINTS" id="PR00395">
    <property type="entry name" value="RIBOSOMALS2"/>
</dbReference>
<gene>
    <name evidence="2 3" type="primary">rps2</name>
</gene>
<evidence type="ECO:0000313" key="3">
    <source>
        <dbReference type="EMBL" id="QBX97942.1"/>
    </source>
</evidence>
<dbReference type="EMBL" id="MK085990">
    <property type="protein sequence ID" value="QBX97942.1"/>
    <property type="molecule type" value="Genomic_DNA"/>
</dbReference>
<sequence>MKTTTKSLLKSGVHLGHSPSHWHPRMAPYIYSTRSGVHIIDLVQTEVCLAQVQQFLTAASSQAKNVLFVGTKPQVAQSIAAAATSCNSFYINQRWLGGLLTNWKTLRKSVSTLAKLESVKAQGLMESLPKRRYSVFMKEYNRLSKYLAGVCSMTSEPDVVVVVGQQEEQNAVNECRCLGLRTITILDTNSNPDLADLYIPASDDSAHGIPIILNKLAKAILIGRV</sequence>
<comment type="similarity">
    <text evidence="1 2">Belongs to the universal ribosomal protein uS2 family.</text>
</comment>
<dbReference type="GO" id="GO:0005763">
    <property type="term" value="C:mitochondrial small ribosomal subunit"/>
    <property type="evidence" value="ECO:0007669"/>
    <property type="project" value="TreeGrafter"/>
</dbReference>
<dbReference type="InterPro" id="IPR001865">
    <property type="entry name" value="Ribosomal_uS2"/>
</dbReference>
<dbReference type="GO" id="GO:0006412">
    <property type="term" value="P:translation"/>
    <property type="evidence" value="ECO:0007669"/>
    <property type="project" value="UniProtKB-UniRule"/>
</dbReference>
<dbReference type="CDD" id="cd01425">
    <property type="entry name" value="RPS2"/>
    <property type="match status" value="1"/>
</dbReference>
<dbReference type="AlphaFoldDB" id="A0A4D6C2G8"/>
<dbReference type="PANTHER" id="PTHR12534">
    <property type="entry name" value="30S RIBOSOMAL PROTEIN S2 PROKARYOTIC AND ORGANELLAR"/>
    <property type="match status" value="1"/>
</dbReference>
<protein>
    <recommendedName>
        <fullName evidence="2">Small ribosomal subunit protein uS2c</fullName>
    </recommendedName>
</protein>
<proteinExistence type="inferred from homology"/>
<evidence type="ECO:0000256" key="1">
    <source>
        <dbReference type="ARBA" id="ARBA00006242"/>
    </source>
</evidence>
<evidence type="ECO:0000256" key="2">
    <source>
        <dbReference type="HAMAP-Rule" id="MF_00291"/>
    </source>
</evidence>